<dbReference type="SUPFAM" id="SSF47095">
    <property type="entry name" value="HMG-box"/>
    <property type="match status" value="1"/>
</dbReference>
<dbReference type="EMBL" id="KN834775">
    <property type="protein sequence ID" value="KIK60403.1"/>
    <property type="molecule type" value="Genomic_DNA"/>
</dbReference>
<feature type="compositionally biased region" description="Basic and acidic residues" evidence="1">
    <location>
        <begin position="164"/>
        <end position="178"/>
    </location>
</feature>
<dbReference type="AlphaFoldDB" id="A0A0D0CWC5"/>
<dbReference type="InterPro" id="IPR036910">
    <property type="entry name" value="HMG_box_dom_sf"/>
</dbReference>
<dbReference type="Gene3D" id="1.10.30.10">
    <property type="entry name" value="High mobility group box domain"/>
    <property type="match status" value="1"/>
</dbReference>
<keyword evidence="3" id="KW-1185">Reference proteome</keyword>
<name>A0A0D0CWC5_9AGAR</name>
<accession>A0A0D0CWC5</accession>
<dbReference type="OrthoDB" id="6247875at2759"/>
<feature type="region of interest" description="Disordered" evidence="1">
    <location>
        <begin position="1"/>
        <end position="91"/>
    </location>
</feature>
<dbReference type="HOGENOM" id="CLU_1510787_0_0_1"/>
<sequence length="178" mass="20035">MPATRARTRILEERKSSDPATSPSELPMPEFNFAPNVTPLTYTCDSETADEDNSSPECLDMSEMRFPPSSSKPNSARRRRKNDGKIPRPPNAFMLFRSEFVRQQHIPGSIETNRTSLSKIIGVPYRLLLEIIARRRESSMVQKGKSGNSRTQAHISRLSFSAHTWEEEKGPNGKGAET</sequence>
<evidence type="ECO:0000313" key="3">
    <source>
        <dbReference type="Proteomes" id="UP000053593"/>
    </source>
</evidence>
<proteinExistence type="predicted"/>
<feature type="compositionally biased region" description="Polar residues" evidence="1">
    <location>
        <begin position="139"/>
        <end position="162"/>
    </location>
</feature>
<dbReference type="Proteomes" id="UP000053593">
    <property type="component" value="Unassembled WGS sequence"/>
</dbReference>
<protein>
    <submittedName>
        <fullName evidence="2">Unplaced genomic scaffold GYMLUscaffold_27, whole genome shotgun sequence</fullName>
    </submittedName>
</protein>
<reference evidence="2 3" key="1">
    <citation type="submission" date="2014-04" db="EMBL/GenBank/DDBJ databases">
        <title>Evolutionary Origins and Diversification of the Mycorrhizal Mutualists.</title>
        <authorList>
            <consortium name="DOE Joint Genome Institute"/>
            <consortium name="Mycorrhizal Genomics Consortium"/>
            <person name="Kohler A."/>
            <person name="Kuo A."/>
            <person name="Nagy L.G."/>
            <person name="Floudas D."/>
            <person name="Copeland A."/>
            <person name="Barry K.W."/>
            <person name="Cichocki N."/>
            <person name="Veneault-Fourrey C."/>
            <person name="LaButti K."/>
            <person name="Lindquist E.A."/>
            <person name="Lipzen A."/>
            <person name="Lundell T."/>
            <person name="Morin E."/>
            <person name="Murat C."/>
            <person name="Riley R."/>
            <person name="Ohm R."/>
            <person name="Sun H."/>
            <person name="Tunlid A."/>
            <person name="Henrissat B."/>
            <person name="Grigoriev I.V."/>
            <person name="Hibbett D.S."/>
            <person name="Martin F."/>
        </authorList>
    </citation>
    <scope>NUCLEOTIDE SEQUENCE [LARGE SCALE GENOMIC DNA]</scope>
    <source>
        <strain evidence="2 3">FD-317 M1</strain>
    </source>
</reference>
<gene>
    <name evidence="2" type="ORF">GYMLUDRAFT_606744</name>
</gene>
<organism evidence="2 3">
    <name type="scientific">Collybiopsis luxurians FD-317 M1</name>
    <dbReference type="NCBI Taxonomy" id="944289"/>
    <lineage>
        <taxon>Eukaryota</taxon>
        <taxon>Fungi</taxon>
        <taxon>Dikarya</taxon>
        <taxon>Basidiomycota</taxon>
        <taxon>Agaricomycotina</taxon>
        <taxon>Agaricomycetes</taxon>
        <taxon>Agaricomycetidae</taxon>
        <taxon>Agaricales</taxon>
        <taxon>Marasmiineae</taxon>
        <taxon>Omphalotaceae</taxon>
        <taxon>Collybiopsis</taxon>
        <taxon>Collybiopsis luxurians</taxon>
    </lineage>
</organism>
<feature type="region of interest" description="Disordered" evidence="1">
    <location>
        <begin position="138"/>
        <end position="178"/>
    </location>
</feature>
<evidence type="ECO:0000256" key="1">
    <source>
        <dbReference type="SAM" id="MobiDB-lite"/>
    </source>
</evidence>
<evidence type="ECO:0000313" key="2">
    <source>
        <dbReference type="EMBL" id="KIK60403.1"/>
    </source>
</evidence>